<sequence>MKGNILQTASVDAAFLNRVGEAADQSVQALLETHDADVAALAHRPAMGRLLAMVTVITEPGSRFYGARFDGAGGLREPMSSCLDRLEQLQGSTGLFDGTNLCSPPDSAFTLNDVCLALGLLRALDTPPDPVLAEVDARLSGIVSRATNAMVAGGVHTPNHRWELCAALAQMDRLQPRPGIAERISEWLAEGIDQLPDGMYSERSPLYATAVTNPSLLAIADSSGRPELLDHVRRNLTAFLPWFSPDGSVESVFSRRQDQWMTFDAAPFLHLYRRMANQDGREDFAAAATWLEGLPLHEPAKLLALARLDPWLREALPGRTPAEGAPPSSDISFHAAMAPAGAALESCGVYRFRGAGTVATVFGGCDALEPGVVSGLATNPTFLRFAHGAAVLTDVRLSRSFFDLGPFRSQHTEARGNAVTLSEELEANFYLPLPPQKRRADGIYTLEHEGRFSAGMDFGSRPTVVHRLATDIAVQADGGQAVLDVSFDGADTAFALELTFRPGGTLDGVVPLGGTGAFQLVEGMGRYGVGGDAIEFGPGLPAGPDTPAAYNPGESYRYLAGTNASGGVKVYITGRTRGSHRFTLRAVPRSS</sequence>
<comment type="caution">
    <text evidence="1">The sequence shown here is derived from an EMBL/GenBank/DDBJ whole genome shotgun (WGS) entry which is preliminary data.</text>
</comment>
<dbReference type="EMBL" id="BMKU01000011">
    <property type="protein sequence ID" value="GGH05796.1"/>
    <property type="molecule type" value="Genomic_DNA"/>
</dbReference>
<proteinExistence type="predicted"/>
<evidence type="ECO:0000313" key="2">
    <source>
        <dbReference type="Proteomes" id="UP000596938"/>
    </source>
</evidence>
<dbReference type="Proteomes" id="UP000596938">
    <property type="component" value="Unassembled WGS sequence"/>
</dbReference>
<protein>
    <recommendedName>
        <fullName evidence="3">Heparinase II/III-like protein</fullName>
    </recommendedName>
</protein>
<evidence type="ECO:0000313" key="1">
    <source>
        <dbReference type="EMBL" id="GGH05796.1"/>
    </source>
</evidence>
<name>A0ABQ1XX63_9MICC</name>
<organism evidence="1 2">
    <name type="scientific">Pseudarthrobacter polychromogenes</name>
    <dbReference type="NCBI Taxonomy" id="1676"/>
    <lineage>
        <taxon>Bacteria</taxon>
        <taxon>Bacillati</taxon>
        <taxon>Actinomycetota</taxon>
        <taxon>Actinomycetes</taxon>
        <taxon>Micrococcales</taxon>
        <taxon>Micrococcaceae</taxon>
        <taxon>Pseudarthrobacter</taxon>
    </lineage>
</organism>
<keyword evidence="2" id="KW-1185">Reference proteome</keyword>
<gene>
    <name evidence="1" type="ORF">GCM10011577_32610</name>
</gene>
<reference evidence="2" key="1">
    <citation type="journal article" date="2019" name="Int. J. Syst. Evol. Microbiol.">
        <title>The Global Catalogue of Microorganisms (GCM) 10K type strain sequencing project: providing services to taxonomists for standard genome sequencing and annotation.</title>
        <authorList>
            <consortium name="The Broad Institute Genomics Platform"/>
            <consortium name="The Broad Institute Genome Sequencing Center for Infectious Disease"/>
            <person name="Wu L."/>
            <person name="Ma J."/>
        </authorList>
    </citation>
    <scope>NUCLEOTIDE SEQUENCE [LARGE SCALE GENOMIC DNA]</scope>
    <source>
        <strain evidence="2">CGMCC 1.1927</strain>
    </source>
</reference>
<evidence type="ECO:0008006" key="3">
    <source>
        <dbReference type="Google" id="ProtNLM"/>
    </source>
</evidence>
<accession>A0ABQ1XX63</accession>